<dbReference type="Pfam" id="PF25390">
    <property type="entry name" value="WD40_RLD"/>
    <property type="match status" value="1"/>
</dbReference>
<name>A0A5M8PSX4_9LECA</name>
<dbReference type="PANTHER" id="PTHR45982:SF5">
    <property type="entry name" value="RCC DOMAIN-CONTAINING PROTEIN ATS1"/>
    <property type="match status" value="1"/>
</dbReference>
<keyword evidence="1" id="KW-0344">Guanine-nucleotide releasing factor</keyword>
<dbReference type="Proteomes" id="UP000324767">
    <property type="component" value="Unassembled WGS sequence"/>
</dbReference>
<dbReference type="PROSITE" id="PS00626">
    <property type="entry name" value="RCC1_2"/>
    <property type="match status" value="1"/>
</dbReference>
<evidence type="ECO:0000313" key="6">
    <source>
        <dbReference type="Proteomes" id="UP000324767"/>
    </source>
</evidence>
<dbReference type="InterPro" id="IPR009091">
    <property type="entry name" value="RCC1/BLIP-II"/>
</dbReference>
<evidence type="ECO:0000259" key="4">
    <source>
        <dbReference type="Pfam" id="PF25390"/>
    </source>
</evidence>
<feature type="repeat" description="RCC1" evidence="3">
    <location>
        <begin position="256"/>
        <end position="293"/>
    </location>
</feature>
<dbReference type="SUPFAM" id="SSF50985">
    <property type="entry name" value="RCC1/BLIP-II"/>
    <property type="match status" value="1"/>
</dbReference>
<dbReference type="Gene3D" id="2.130.10.30">
    <property type="entry name" value="Regulator of chromosome condensation 1/beta-lactamase-inhibitor protein II"/>
    <property type="match status" value="2"/>
</dbReference>
<dbReference type="GO" id="GO:0005085">
    <property type="term" value="F:guanyl-nucleotide exchange factor activity"/>
    <property type="evidence" value="ECO:0007669"/>
    <property type="project" value="TreeGrafter"/>
</dbReference>
<dbReference type="EMBL" id="VXIT01000005">
    <property type="protein sequence ID" value="KAA6412534.1"/>
    <property type="molecule type" value="Genomic_DNA"/>
</dbReference>
<feature type="repeat" description="RCC1" evidence="3">
    <location>
        <begin position="1"/>
        <end position="54"/>
    </location>
</feature>
<dbReference type="InterPro" id="IPR000408">
    <property type="entry name" value="Reg_chr_condens"/>
</dbReference>
<dbReference type="PRINTS" id="PR00633">
    <property type="entry name" value="RCCNDNSATION"/>
</dbReference>
<evidence type="ECO:0000256" key="1">
    <source>
        <dbReference type="ARBA" id="ARBA00022658"/>
    </source>
</evidence>
<sequence>MLFAFGSNGSGQLGITGTEDVSSPTRCVYHQSHIPKLPLRVAAGGNHTLVLMSAGDMYATGSNDHGRIGLPKSLVAVESFNYVPPPEKDCKFRFCSATWEASILITTDNIIYTCGVGNKGELGQGVGSTTSPLPQQLSGFPPVATEVVDLSSCVGHTVAVLSNGEAYAWGNGRKGQLGEPSAVVWSPRKIAGLHFKVIRAVCGREFTHLLGDPKYGQHAVLGADKWNVVSSAPSSILGWKDIVASWGSLYVLNTTGTLLSWGRNDHGQLAPGALPLIAKIAAGSEHCLALTWSGELLAWGWGEHGNCGPIFNEYGDVTEHWNSVTLQDAMSPSAIVGIGAGCATSWLWKQD</sequence>
<comment type="caution">
    <text evidence="5">The sequence shown here is derived from an EMBL/GenBank/DDBJ whole genome shotgun (WGS) entry which is preliminary data.</text>
</comment>
<feature type="domain" description="RCC1-like" evidence="4">
    <location>
        <begin position="2"/>
        <end position="345"/>
    </location>
</feature>
<accession>A0A5M8PSX4</accession>
<proteinExistence type="predicted"/>
<evidence type="ECO:0000256" key="3">
    <source>
        <dbReference type="PROSITE-ProRule" id="PRU00235"/>
    </source>
</evidence>
<reference evidence="5 6" key="1">
    <citation type="submission" date="2019-09" db="EMBL/GenBank/DDBJ databases">
        <title>The hologenome of the rock-dwelling lichen Lasallia pustulata.</title>
        <authorList>
            <person name="Greshake Tzovaras B."/>
            <person name="Segers F."/>
            <person name="Bicker A."/>
            <person name="Dal Grande F."/>
            <person name="Otte J."/>
            <person name="Hankeln T."/>
            <person name="Schmitt I."/>
            <person name="Ebersberger I."/>
        </authorList>
    </citation>
    <scope>NUCLEOTIDE SEQUENCE [LARGE SCALE GENOMIC DNA]</scope>
    <source>
        <strain evidence="5">A1-1</strain>
    </source>
</reference>
<dbReference type="InterPro" id="IPR058923">
    <property type="entry name" value="RCC1-like_dom"/>
</dbReference>
<dbReference type="PANTHER" id="PTHR45982">
    <property type="entry name" value="REGULATOR OF CHROMOSOME CONDENSATION"/>
    <property type="match status" value="1"/>
</dbReference>
<gene>
    <name evidence="5" type="ORF">FRX48_03525</name>
</gene>
<evidence type="ECO:0000256" key="2">
    <source>
        <dbReference type="ARBA" id="ARBA00022737"/>
    </source>
</evidence>
<dbReference type="InterPro" id="IPR051553">
    <property type="entry name" value="Ran_GTPase-activating"/>
</dbReference>
<dbReference type="AlphaFoldDB" id="A0A5M8PSX4"/>
<keyword evidence="2" id="KW-0677">Repeat</keyword>
<evidence type="ECO:0000313" key="5">
    <source>
        <dbReference type="EMBL" id="KAA6412534.1"/>
    </source>
</evidence>
<organism evidence="5 6">
    <name type="scientific">Lasallia pustulata</name>
    <dbReference type="NCBI Taxonomy" id="136370"/>
    <lineage>
        <taxon>Eukaryota</taxon>
        <taxon>Fungi</taxon>
        <taxon>Dikarya</taxon>
        <taxon>Ascomycota</taxon>
        <taxon>Pezizomycotina</taxon>
        <taxon>Lecanoromycetes</taxon>
        <taxon>OSLEUM clade</taxon>
        <taxon>Umbilicariomycetidae</taxon>
        <taxon>Umbilicariales</taxon>
        <taxon>Umbilicariaceae</taxon>
        <taxon>Lasallia</taxon>
    </lineage>
</organism>
<dbReference type="OrthoDB" id="5370059at2759"/>
<feature type="repeat" description="RCC1" evidence="3">
    <location>
        <begin position="164"/>
        <end position="213"/>
    </location>
</feature>
<dbReference type="PROSITE" id="PS50012">
    <property type="entry name" value="RCC1_3"/>
    <property type="match status" value="4"/>
</dbReference>
<protein>
    <recommendedName>
        <fullName evidence="4">RCC1-like domain-containing protein</fullName>
    </recommendedName>
</protein>
<dbReference type="GO" id="GO:0005737">
    <property type="term" value="C:cytoplasm"/>
    <property type="evidence" value="ECO:0007669"/>
    <property type="project" value="TreeGrafter"/>
</dbReference>
<feature type="repeat" description="RCC1" evidence="3">
    <location>
        <begin position="109"/>
        <end position="163"/>
    </location>
</feature>